<name>A0A9W9F8E9_9EURO</name>
<reference evidence="2" key="2">
    <citation type="journal article" date="2023" name="IMA Fungus">
        <title>Comparative genomic study of the Penicillium genus elucidates a diverse pangenome and 15 lateral gene transfer events.</title>
        <authorList>
            <person name="Petersen C."/>
            <person name="Sorensen T."/>
            <person name="Nielsen M.R."/>
            <person name="Sondergaard T.E."/>
            <person name="Sorensen J.L."/>
            <person name="Fitzpatrick D.A."/>
            <person name="Frisvad J.C."/>
            <person name="Nielsen K.L."/>
        </authorList>
    </citation>
    <scope>NUCLEOTIDE SEQUENCE</scope>
    <source>
        <strain evidence="2">IBT 34128</strain>
    </source>
</reference>
<dbReference type="EMBL" id="JAPMSZ010000007">
    <property type="protein sequence ID" value="KAJ5095538.1"/>
    <property type="molecule type" value="Genomic_DNA"/>
</dbReference>
<comment type="caution">
    <text evidence="2">The sequence shown here is derived from an EMBL/GenBank/DDBJ whole genome shotgun (WGS) entry which is preliminary data.</text>
</comment>
<reference evidence="2" key="1">
    <citation type="submission" date="2022-11" db="EMBL/GenBank/DDBJ databases">
        <authorList>
            <person name="Petersen C."/>
        </authorList>
    </citation>
    <scope>NUCLEOTIDE SEQUENCE</scope>
    <source>
        <strain evidence="2">IBT 34128</strain>
    </source>
</reference>
<dbReference type="GeneID" id="81394644"/>
<evidence type="ECO:0000313" key="2">
    <source>
        <dbReference type="EMBL" id="KAJ5095538.1"/>
    </source>
</evidence>
<proteinExistence type="predicted"/>
<keyword evidence="3" id="KW-1185">Reference proteome</keyword>
<evidence type="ECO:0000256" key="1">
    <source>
        <dbReference type="SAM" id="MobiDB-lite"/>
    </source>
</evidence>
<organism evidence="2 3">
    <name type="scientific">Penicillium alfredii</name>
    <dbReference type="NCBI Taxonomy" id="1506179"/>
    <lineage>
        <taxon>Eukaryota</taxon>
        <taxon>Fungi</taxon>
        <taxon>Dikarya</taxon>
        <taxon>Ascomycota</taxon>
        <taxon>Pezizomycotina</taxon>
        <taxon>Eurotiomycetes</taxon>
        <taxon>Eurotiomycetidae</taxon>
        <taxon>Eurotiales</taxon>
        <taxon>Aspergillaceae</taxon>
        <taxon>Penicillium</taxon>
    </lineage>
</organism>
<dbReference type="RefSeq" id="XP_056511089.1">
    <property type="nucleotide sequence ID" value="XM_056655476.1"/>
</dbReference>
<accession>A0A9W9F8E9</accession>
<evidence type="ECO:0000313" key="3">
    <source>
        <dbReference type="Proteomes" id="UP001141434"/>
    </source>
</evidence>
<protein>
    <submittedName>
        <fullName evidence="2">Uncharacterized protein</fullName>
    </submittedName>
</protein>
<dbReference type="Proteomes" id="UP001141434">
    <property type="component" value="Unassembled WGS sequence"/>
</dbReference>
<dbReference type="AlphaFoldDB" id="A0A9W9F8E9"/>
<feature type="region of interest" description="Disordered" evidence="1">
    <location>
        <begin position="1"/>
        <end position="37"/>
    </location>
</feature>
<gene>
    <name evidence="2" type="ORF">NUU61_004894</name>
</gene>
<sequence length="74" mass="8445">MSNRHPVSPEKKKKRSNPATLARPGQSTMHTVQPRPHTDVMLLARRIFFTLPGGRSRSHDDHESPKTVLVVYYP</sequence>